<proteinExistence type="predicted"/>
<feature type="transmembrane region" description="Helical" evidence="1">
    <location>
        <begin position="221"/>
        <end position="239"/>
    </location>
</feature>
<dbReference type="AlphaFoldDB" id="A0A0G0B6U0"/>
<feature type="chain" id="PRO_5002531290" evidence="2">
    <location>
        <begin position="23"/>
        <end position="566"/>
    </location>
</feature>
<sequence>MFRKLLVVAFVVFLLVPSKIFAAAECSCSFFITGPQCSISQTIKFPLNADFVSIASIMDKIDQSNCPITELASFFPNQNKGVAVIKETCPQLAVDWNGSLAGGHTGASSCVVTGATSGSGVATSPVVNPTMLPVSPSGSGGSGEISPEFNPICWEEDECAAAREKLGINVATAGKGFFPGEEPCNKPGWGKCLPSGVVTTEIAFGGKTEFLHLGDFIKTNYNYAIGIAAILAVIMIIVAGVQWVTSGGNSESISSSKKRIGGALIGLFIAYMSYVILNTINPALVGLRLPQVWLIRESKVAPEYCSDLPKGTLFAFAADNGLQVNAAASSDAVFLPLQNKELGCGKRFFIKGSGSATCAGTFCPGNPQVCVPNYGTNVGYSCVAGNVAGVVKKVSFVPGCINPLGVEGWEADTVDIGETTLYAVCADNDYTSLGKVSAGGYGVLPNGDKYFNFAADVANAKAEKQDCVDNHKGFRGLVILLQMNEDCISFDENHFIGKGGIDLGDETRMDWGGWGRQSDFKFGNYKSQYYYTIEDLEKGIVVSIDSNLIHDIDEDADRVVYDKYLQ</sequence>
<gene>
    <name evidence="3" type="ORF">UR53_C0002G0055</name>
</gene>
<evidence type="ECO:0000256" key="1">
    <source>
        <dbReference type="SAM" id="Phobius"/>
    </source>
</evidence>
<keyword evidence="1" id="KW-0472">Membrane</keyword>
<reference evidence="3 4" key="1">
    <citation type="journal article" date="2015" name="Nature">
        <title>rRNA introns, odd ribosomes, and small enigmatic genomes across a large radiation of phyla.</title>
        <authorList>
            <person name="Brown C.T."/>
            <person name="Hug L.A."/>
            <person name="Thomas B.C."/>
            <person name="Sharon I."/>
            <person name="Castelle C.J."/>
            <person name="Singh A."/>
            <person name="Wilkins M.J."/>
            <person name="Williams K.H."/>
            <person name="Banfield J.F."/>
        </authorList>
    </citation>
    <scope>NUCLEOTIDE SEQUENCE [LARGE SCALE GENOMIC DNA]</scope>
</reference>
<keyword evidence="2" id="KW-0732">Signal</keyword>
<keyword evidence="1" id="KW-0812">Transmembrane</keyword>
<dbReference type="Proteomes" id="UP000034927">
    <property type="component" value="Unassembled WGS sequence"/>
</dbReference>
<evidence type="ECO:0000313" key="4">
    <source>
        <dbReference type="Proteomes" id="UP000034927"/>
    </source>
</evidence>
<organism evidence="3 4">
    <name type="scientific">Candidatus Magasanikbacteria bacterium GW2011_GWC2_34_16</name>
    <dbReference type="NCBI Taxonomy" id="1619045"/>
    <lineage>
        <taxon>Bacteria</taxon>
        <taxon>Candidatus Magasanikiibacteriota</taxon>
    </lineage>
</organism>
<protein>
    <submittedName>
        <fullName evidence="3">Uncharacterized protein</fullName>
    </submittedName>
</protein>
<evidence type="ECO:0000256" key="2">
    <source>
        <dbReference type="SAM" id="SignalP"/>
    </source>
</evidence>
<feature type="signal peptide" evidence="2">
    <location>
        <begin position="1"/>
        <end position="22"/>
    </location>
</feature>
<comment type="caution">
    <text evidence="3">The sequence shown here is derived from an EMBL/GenBank/DDBJ whole genome shotgun (WGS) entry which is preliminary data.</text>
</comment>
<feature type="transmembrane region" description="Helical" evidence="1">
    <location>
        <begin position="260"/>
        <end position="277"/>
    </location>
</feature>
<dbReference type="EMBL" id="LBPO01000002">
    <property type="protein sequence ID" value="KKP59441.1"/>
    <property type="molecule type" value="Genomic_DNA"/>
</dbReference>
<keyword evidence="1" id="KW-1133">Transmembrane helix</keyword>
<evidence type="ECO:0000313" key="3">
    <source>
        <dbReference type="EMBL" id="KKP59441.1"/>
    </source>
</evidence>
<accession>A0A0G0B6U0</accession>
<name>A0A0G0B6U0_9BACT</name>